<keyword evidence="2" id="KW-1185">Reference proteome</keyword>
<reference evidence="1 2" key="1">
    <citation type="journal article" date="2015" name="Stand. Genomic Sci.">
        <title>Genomic Encyclopedia of Bacterial and Archaeal Type Strains, Phase III: the genomes of soil and plant-associated and newly described type strains.</title>
        <authorList>
            <person name="Whitman W.B."/>
            <person name="Woyke T."/>
            <person name="Klenk H.P."/>
            <person name="Zhou Y."/>
            <person name="Lilburn T.G."/>
            <person name="Beck B.J."/>
            <person name="De Vos P."/>
            <person name="Vandamme P."/>
            <person name="Eisen J.A."/>
            <person name="Garrity G."/>
            <person name="Hugenholtz P."/>
            <person name="Kyrpides N.C."/>
        </authorList>
    </citation>
    <scope>NUCLEOTIDE SEQUENCE [LARGE SCALE GENOMIC DNA]</scope>
    <source>
        <strain evidence="1 2">CGMCC 1.10948</strain>
    </source>
</reference>
<evidence type="ECO:0000313" key="2">
    <source>
        <dbReference type="Proteomes" id="UP000316291"/>
    </source>
</evidence>
<accession>A0A562RPJ5</accession>
<dbReference type="EMBL" id="VLLA01000007">
    <property type="protein sequence ID" value="TWI70958.1"/>
    <property type="molecule type" value="Genomic_DNA"/>
</dbReference>
<comment type="caution">
    <text evidence="1">The sequence shown here is derived from an EMBL/GenBank/DDBJ whole genome shotgun (WGS) entry which is preliminary data.</text>
</comment>
<dbReference type="RefSeq" id="WP_018642326.1">
    <property type="nucleotide sequence ID" value="NZ_CP104172.1"/>
</dbReference>
<dbReference type="OrthoDB" id="9931853at2"/>
<name>A0A562RPJ5_9BRAD</name>
<evidence type="ECO:0000313" key="1">
    <source>
        <dbReference type="EMBL" id="TWI70958.1"/>
    </source>
</evidence>
<dbReference type="AlphaFoldDB" id="A0A562RPJ5"/>
<dbReference type="Proteomes" id="UP000316291">
    <property type="component" value="Unassembled WGS sequence"/>
</dbReference>
<sequence>MIYTPRAGDAQLLSFSRELVRDALKILRDSDHIARAQRVRDGLVAVEPVRGEGDPV</sequence>
<protein>
    <submittedName>
        <fullName evidence="1">Uncharacterized protein</fullName>
    </submittedName>
</protein>
<proteinExistence type="predicted"/>
<organism evidence="1 2">
    <name type="scientific">Bradyrhizobium huanghuaihaiense</name>
    <dbReference type="NCBI Taxonomy" id="990078"/>
    <lineage>
        <taxon>Bacteria</taxon>
        <taxon>Pseudomonadati</taxon>
        <taxon>Pseudomonadota</taxon>
        <taxon>Alphaproteobacteria</taxon>
        <taxon>Hyphomicrobiales</taxon>
        <taxon>Nitrobacteraceae</taxon>
        <taxon>Bradyrhizobium</taxon>
    </lineage>
</organism>
<gene>
    <name evidence="1" type="ORF">IQ16_03372</name>
</gene>